<organism evidence="2 3">
    <name type="scientific">Paracoccus sphaerophysae</name>
    <dbReference type="NCBI Taxonomy" id="690417"/>
    <lineage>
        <taxon>Bacteria</taxon>
        <taxon>Pseudomonadati</taxon>
        <taxon>Pseudomonadota</taxon>
        <taxon>Alphaproteobacteria</taxon>
        <taxon>Rhodobacterales</taxon>
        <taxon>Paracoccaceae</taxon>
        <taxon>Paracoccus</taxon>
    </lineage>
</organism>
<reference evidence="2 3" key="2">
    <citation type="submission" date="2014-10" db="EMBL/GenBank/DDBJ databases">
        <title>Paracoccus sanguinis sp. nov., isolated from clinical specimens of New York State patients.</title>
        <authorList>
            <person name="Mingle L.A."/>
            <person name="Cole J.A."/>
            <person name="Lapierre P."/>
            <person name="Musser K.A."/>
        </authorList>
    </citation>
    <scope>NUCLEOTIDE SEQUENCE [LARGE SCALE GENOMIC DNA]</scope>
    <source>
        <strain evidence="2 3">HAMBI 3106</strain>
    </source>
</reference>
<sequence>MEGSGVRAGKVHCTLDQVVGALISLLGCFEAGFVCGDPFFFEVGFFQGKLFEGGFLAVQGFLFTDPGGFFAVLRGGSFGFCGAGFGGCFVFALLVVRQVGSKTSFFLLGFKPGGLKTAGVGLDVGIQLGEITFSGFDPGFGLLDQPGVLLDLLVEGGERGAGFFKVGRLGLMELGDGLVFDLCGGGTGFKAVFLAEAALKATVEPLHDFGRDGLQLGEGMASCGLGKRVAVEVIARHLEVGMFGLFVTVQNKAGDGGFQAAGNPVGDGSKRAILFLVGEFCPVGLRDVSEGDDADVAHGGIGFQAAGSGTGRPALQGDLAQMRAGQRLKDHPIEVGSGGIDIEGLRAFAEVVGVLSANGAGGCRLHPDRDGAWIARAIW</sequence>
<proteinExistence type="predicted"/>
<keyword evidence="3" id="KW-1185">Reference proteome</keyword>
<evidence type="ECO:0000256" key="1">
    <source>
        <dbReference type="SAM" id="Phobius"/>
    </source>
</evidence>
<evidence type="ECO:0000313" key="3">
    <source>
        <dbReference type="Proteomes" id="UP000029917"/>
    </source>
</evidence>
<feature type="transmembrane region" description="Helical" evidence="1">
    <location>
        <begin position="77"/>
        <end position="96"/>
    </location>
</feature>
<keyword evidence="1" id="KW-0472">Membrane</keyword>
<reference evidence="2 3" key="1">
    <citation type="submission" date="2014-09" db="EMBL/GenBank/DDBJ databases">
        <authorList>
            <person name="McGinnis J.M."/>
            <person name="Wolfgang W.J."/>
        </authorList>
    </citation>
    <scope>NUCLEOTIDE SEQUENCE [LARGE SCALE GENOMIC DNA]</scope>
    <source>
        <strain evidence="2 3">HAMBI 3106</strain>
    </source>
</reference>
<name>A0A099EXV5_9RHOB</name>
<accession>A0A099EXV5</accession>
<keyword evidence="1" id="KW-1133">Transmembrane helix</keyword>
<protein>
    <submittedName>
        <fullName evidence="2">Uncharacterized protein</fullName>
    </submittedName>
</protein>
<evidence type="ECO:0000313" key="2">
    <source>
        <dbReference type="EMBL" id="KGJ03004.1"/>
    </source>
</evidence>
<dbReference type="EMBL" id="JRKS01000058">
    <property type="protein sequence ID" value="KGJ03004.1"/>
    <property type="molecule type" value="Genomic_DNA"/>
</dbReference>
<gene>
    <name evidence="2" type="ORF">IC63_13890</name>
</gene>
<dbReference type="PROSITE" id="PS51257">
    <property type="entry name" value="PROKAR_LIPOPROTEIN"/>
    <property type="match status" value="1"/>
</dbReference>
<keyword evidence="1" id="KW-0812">Transmembrane</keyword>
<dbReference type="Proteomes" id="UP000029917">
    <property type="component" value="Unassembled WGS sequence"/>
</dbReference>
<comment type="caution">
    <text evidence="2">The sequence shown here is derived from an EMBL/GenBank/DDBJ whole genome shotgun (WGS) entry which is preliminary data.</text>
</comment>
<dbReference type="AlphaFoldDB" id="A0A099EXV5"/>